<keyword evidence="3" id="KW-1185">Reference proteome</keyword>
<gene>
    <name evidence="2" type="ORF">Goarm_017508</name>
</gene>
<proteinExistence type="predicted"/>
<dbReference type="InterPro" id="IPR056647">
    <property type="entry name" value="DUF7745"/>
</dbReference>
<dbReference type="EMBL" id="JABFAE010000007">
    <property type="protein sequence ID" value="MBA0833176.1"/>
    <property type="molecule type" value="Genomic_DNA"/>
</dbReference>
<dbReference type="PANTHER" id="PTHR48200">
    <property type="entry name" value="PROTEIN, PUTATIVE-RELATED"/>
    <property type="match status" value="1"/>
</dbReference>
<reference evidence="2 3" key="1">
    <citation type="journal article" date="2019" name="Genome Biol. Evol.">
        <title>Insights into the evolution of the New World diploid cottons (Gossypium, subgenus Houzingenia) based on genome sequencing.</title>
        <authorList>
            <person name="Grover C.E."/>
            <person name="Arick M.A. 2nd"/>
            <person name="Thrash A."/>
            <person name="Conover J.L."/>
            <person name="Sanders W.S."/>
            <person name="Peterson D.G."/>
            <person name="Frelichowski J.E."/>
            <person name="Scheffler J.A."/>
            <person name="Scheffler B.E."/>
            <person name="Wendel J.F."/>
        </authorList>
    </citation>
    <scope>NUCLEOTIDE SEQUENCE [LARGE SCALE GENOMIC DNA]</scope>
    <source>
        <strain evidence="2">6</strain>
        <tissue evidence="2">Leaf</tissue>
    </source>
</reference>
<evidence type="ECO:0000259" key="1">
    <source>
        <dbReference type="Pfam" id="PF24924"/>
    </source>
</evidence>
<name>A0A7J9JFI6_9ROSI</name>
<organism evidence="2 3">
    <name type="scientific">Gossypium armourianum</name>
    <dbReference type="NCBI Taxonomy" id="34283"/>
    <lineage>
        <taxon>Eukaryota</taxon>
        <taxon>Viridiplantae</taxon>
        <taxon>Streptophyta</taxon>
        <taxon>Embryophyta</taxon>
        <taxon>Tracheophyta</taxon>
        <taxon>Spermatophyta</taxon>
        <taxon>Magnoliopsida</taxon>
        <taxon>eudicotyledons</taxon>
        <taxon>Gunneridae</taxon>
        <taxon>Pentapetalae</taxon>
        <taxon>rosids</taxon>
        <taxon>malvids</taxon>
        <taxon>Malvales</taxon>
        <taxon>Malvaceae</taxon>
        <taxon>Malvoideae</taxon>
        <taxon>Gossypium</taxon>
    </lineage>
</organism>
<protein>
    <recommendedName>
        <fullName evidence="1">DUF7745 domain-containing protein</fullName>
    </recommendedName>
</protein>
<comment type="caution">
    <text evidence="2">The sequence shown here is derived from an EMBL/GenBank/DDBJ whole genome shotgun (WGS) entry which is preliminary data.</text>
</comment>
<feature type="domain" description="DUF7745" evidence="1">
    <location>
        <begin position="10"/>
        <end position="83"/>
    </location>
</feature>
<dbReference type="Proteomes" id="UP000593575">
    <property type="component" value="Unassembled WGS sequence"/>
</dbReference>
<dbReference type="PANTHER" id="PTHR48200:SF1">
    <property type="entry name" value="AMINOTRANSFERASE-LIKE PLANT MOBILE DOMAIN-CONTAINING PROTEIN"/>
    <property type="match status" value="1"/>
</dbReference>
<dbReference type="AlphaFoldDB" id="A0A7J9JFI6"/>
<dbReference type="Pfam" id="PF24924">
    <property type="entry name" value="DUF7745"/>
    <property type="match status" value="1"/>
</dbReference>
<evidence type="ECO:0000313" key="3">
    <source>
        <dbReference type="Proteomes" id="UP000593575"/>
    </source>
</evidence>
<sequence length="133" mass="15480">MSITGITHLDMKKRVNVFVLSIYGLVIFPKALEHIDEVVLDLFNRLDKKVMPITTILAETFRSLNVECVQLLLAWFHSHFWKVEKVSDRVFCENYSPLKEFVTTQGEKTFLKKTGWQFTRVSKTKTMNEVPLG</sequence>
<evidence type="ECO:0000313" key="2">
    <source>
        <dbReference type="EMBL" id="MBA0833176.1"/>
    </source>
</evidence>
<accession>A0A7J9JFI6</accession>